<evidence type="ECO:0000313" key="3">
    <source>
        <dbReference type="EMBL" id="KAF9595606.1"/>
    </source>
</evidence>
<keyword evidence="1" id="KW-0489">Methyltransferase</keyword>
<dbReference type="Proteomes" id="UP000631114">
    <property type="component" value="Unassembled WGS sequence"/>
</dbReference>
<organism evidence="3 4">
    <name type="scientific">Coptis chinensis</name>
    <dbReference type="NCBI Taxonomy" id="261450"/>
    <lineage>
        <taxon>Eukaryota</taxon>
        <taxon>Viridiplantae</taxon>
        <taxon>Streptophyta</taxon>
        <taxon>Embryophyta</taxon>
        <taxon>Tracheophyta</taxon>
        <taxon>Spermatophyta</taxon>
        <taxon>Magnoliopsida</taxon>
        <taxon>Ranunculales</taxon>
        <taxon>Ranunculaceae</taxon>
        <taxon>Coptidoideae</taxon>
        <taxon>Coptis</taxon>
    </lineage>
</organism>
<dbReference type="OrthoDB" id="1744558at2759"/>
<comment type="caution">
    <text evidence="3">The sequence shown here is derived from an EMBL/GenBank/DDBJ whole genome shotgun (WGS) entry which is preliminary data.</text>
</comment>
<dbReference type="Pfam" id="PF03141">
    <property type="entry name" value="Methyltransf_29"/>
    <property type="match status" value="1"/>
</dbReference>
<feature type="region of interest" description="Disordered" evidence="2">
    <location>
        <begin position="112"/>
        <end position="132"/>
    </location>
</feature>
<evidence type="ECO:0000313" key="4">
    <source>
        <dbReference type="Proteomes" id="UP000631114"/>
    </source>
</evidence>
<accession>A0A835H963</accession>
<sequence length="155" mass="17468">GIDRSLTLFYKIDATMSALMKKMCWELLVIKNDTVNQVGATIFRKPTSNECYEQRAKNEPPLCKDFADANVAWWRWSIVRLNVLKFHLGGTPRKVLYHNESRLLLVMRTEGDSKGSVKGGHGRKEAAGVQSGQSSQEKCTSLKICSWQLGPGYVF</sequence>
<keyword evidence="1" id="KW-0808">Transferase</keyword>
<reference evidence="3 4" key="1">
    <citation type="submission" date="2020-10" db="EMBL/GenBank/DDBJ databases">
        <title>The Coptis chinensis genome and diversification of protoberbering-type alkaloids.</title>
        <authorList>
            <person name="Wang B."/>
            <person name="Shu S."/>
            <person name="Song C."/>
            <person name="Liu Y."/>
        </authorList>
    </citation>
    <scope>NUCLEOTIDE SEQUENCE [LARGE SCALE GENOMIC DNA]</scope>
    <source>
        <strain evidence="3">HL-2020</strain>
        <tissue evidence="3">Leaf</tissue>
    </source>
</reference>
<protein>
    <submittedName>
        <fullName evidence="3">Uncharacterized protein</fullName>
    </submittedName>
</protein>
<gene>
    <name evidence="3" type="ORF">IFM89_001355</name>
</gene>
<dbReference type="InterPro" id="IPR004159">
    <property type="entry name" value="Put_SAM_MeTrfase"/>
</dbReference>
<proteinExistence type="predicted"/>
<evidence type="ECO:0000256" key="2">
    <source>
        <dbReference type="SAM" id="MobiDB-lite"/>
    </source>
</evidence>
<name>A0A835H963_9MAGN</name>
<dbReference type="GO" id="GO:0008168">
    <property type="term" value="F:methyltransferase activity"/>
    <property type="evidence" value="ECO:0007669"/>
    <property type="project" value="UniProtKB-KW"/>
</dbReference>
<dbReference type="EMBL" id="JADFTS010000007">
    <property type="protein sequence ID" value="KAF9595606.1"/>
    <property type="molecule type" value="Genomic_DNA"/>
</dbReference>
<evidence type="ECO:0000256" key="1">
    <source>
        <dbReference type="ARBA" id="ARBA00022603"/>
    </source>
</evidence>
<dbReference type="AlphaFoldDB" id="A0A835H963"/>
<keyword evidence="4" id="KW-1185">Reference proteome</keyword>
<feature type="non-terminal residue" evidence="3">
    <location>
        <position position="1"/>
    </location>
</feature>
<dbReference type="GO" id="GO:0032259">
    <property type="term" value="P:methylation"/>
    <property type="evidence" value="ECO:0007669"/>
    <property type="project" value="UniProtKB-KW"/>
</dbReference>